<sequence length="94" mass="10690">MIEGSQEKVKGSEHLLLFFFACASSGYVLKKGWENKDRSKYELLLHCILIITSVIPPELPMHAAGSRREQLSHDSYEASGLLHRPASRSHRRKD</sequence>
<feature type="compositionally biased region" description="Basic residues" evidence="1">
    <location>
        <begin position="85"/>
        <end position="94"/>
    </location>
</feature>
<organism evidence="2 3">
    <name type="scientific">Triparma columacea</name>
    <dbReference type="NCBI Taxonomy" id="722753"/>
    <lineage>
        <taxon>Eukaryota</taxon>
        <taxon>Sar</taxon>
        <taxon>Stramenopiles</taxon>
        <taxon>Ochrophyta</taxon>
        <taxon>Bolidophyceae</taxon>
        <taxon>Parmales</taxon>
        <taxon>Triparmaceae</taxon>
        <taxon>Triparma</taxon>
    </lineage>
</organism>
<dbReference type="OrthoDB" id="1720486at2759"/>
<evidence type="ECO:0000256" key="1">
    <source>
        <dbReference type="SAM" id="MobiDB-lite"/>
    </source>
</evidence>
<dbReference type="AlphaFoldDB" id="A0A9W7G8C6"/>
<protein>
    <submittedName>
        <fullName evidence="2">Uncharacterized protein</fullName>
    </submittedName>
</protein>
<reference evidence="3" key="1">
    <citation type="journal article" date="2023" name="Commun. Biol.">
        <title>Genome analysis of Parmales, the sister group of diatoms, reveals the evolutionary specialization of diatoms from phago-mixotrophs to photoautotrophs.</title>
        <authorList>
            <person name="Ban H."/>
            <person name="Sato S."/>
            <person name="Yoshikawa S."/>
            <person name="Yamada K."/>
            <person name="Nakamura Y."/>
            <person name="Ichinomiya M."/>
            <person name="Sato N."/>
            <person name="Blanc-Mathieu R."/>
            <person name="Endo H."/>
            <person name="Kuwata A."/>
            <person name="Ogata H."/>
        </authorList>
    </citation>
    <scope>NUCLEOTIDE SEQUENCE [LARGE SCALE GENOMIC DNA]</scope>
</reference>
<evidence type="ECO:0000313" key="2">
    <source>
        <dbReference type="EMBL" id="GMI36351.1"/>
    </source>
</evidence>
<feature type="compositionally biased region" description="Basic and acidic residues" evidence="1">
    <location>
        <begin position="66"/>
        <end position="76"/>
    </location>
</feature>
<name>A0A9W7G8C6_9STRA</name>
<keyword evidence="3" id="KW-1185">Reference proteome</keyword>
<feature type="region of interest" description="Disordered" evidence="1">
    <location>
        <begin position="63"/>
        <end position="94"/>
    </location>
</feature>
<dbReference type="EMBL" id="BRYA01000951">
    <property type="protein sequence ID" value="GMI36351.1"/>
    <property type="molecule type" value="Genomic_DNA"/>
</dbReference>
<proteinExistence type="predicted"/>
<gene>
    <name evidence="2" type="ORF">TrCOL_g9618</name>
</gene>
<accession>A0A9W7G8C6</accession>
<dbReference type="Proteomes" id="UP001165065">
    <property type="component" value="Unassembled WGS sequence"/>
</dbReference>
<evidence type="ECO:0000313" key="3">
    <source>
        <dbReference type="Proteomes" id="UP001165065"/>
    </source>
</evidence>
<comment type="caution">
    <text evidence="2">The sequence shown here is derived from an EMBL/GenBank/DDBJ whole genome shotgun (WGS) entry which is preliminary data.</text>
</comment>